<dbReference type="InterPro" id="IPR015915">
    <property type="entry name" value="Kelch-typ_b-propeller"/>
</dbReference>
<accession>A0A8T0I5S4</accession>
<dbReference type="PANTHER" id="PTHR31672:SF2">
    <property type="entry name" value="F-BOX DOMAIN-CONTAINING PROTEIN"/>
    <property type="match status" value="1"/>
</dbReference>
<protein>
    <submittedName>
        <fullName evidence="2">Uncharacterized protein</fullName>
    </submittedName>
</protein>
<evidence type="ECO:0000313" key="2">
    <source>
        <dbReference type="EMBL" id="KAG0578041.1"/>
    </source>
</evidence>
<name>A0A8T0I5S4_CERPU</name>
<feature type="compositionally biased region" description="Acidic residues" evidence="1">
    <location>
        <begin position="365"/>
        <end position="388"/>
    </location>
</feature>
<dbReference type="SUPFAM" id="SSF117281">
    <property type="entry name" value="Kelch motif"/>
    <property type="match status" value="1"/>
</dbReference>
<feature type="compositionally biased region" description="Basic and acidic residues" evidence="1">
    <location>
        <begin position="339"/>
        <end position="357"/>
    </location>
</feature>
<dbReference type="PANTHER" id="PTHR31672">
    <property type="entry name" value="BNACNNG10540D PROTEIN"/>
    <property type="match status" value="1"/>
</dbReference>
<gene>
    <name evidence="2" type="ORF">KC19_5G200400</name>
</gene>
<proteinExistence type="predicted"/>
<comment type="caution">
    <text evidence="2">The sequence shown here is derived from an EMBL/GenBank/DDBJ whole genome shotgun (WGS) entry which is preliminary data.</text>
</comment>
<dbReference type="InterPro" id="IPR050796">
    <property type="entry name" value="SCF_F-box_component"/>
</dbReference>
<dbReference type="Proteomes" id="UP000822688">
    <property type="component" value="Chromosome 5"/>
</dbReference>
<dbReference type="EMBL" id="CM026425">
    <property type="protein sequence ID" value="KAG0578041.1"/>
    <property type="molecule type" value="Genomic_DNA"/>
</dbReference>
<feature type="region of interest" description="Disordered" evidence="1">
    <location>
        <begin position="138"/>
        <end position="212"/>
    </location>
</feature>
<feature type="compositionally biased region" description="Basic residues" evidence="1">
    <location>
        <begin position="156"/>
        <end position="171"/>
    </location>
</feature>
<evidence type="ECO:0000313" key="3">
    <source>
        <dbReference type="Proteomes" id="UP000822688"/>
    </source>
</evidence>
<sequence>MSSFTKTVAIRLRIAEASEISLKVPNLKRLPGPRPNWAALPKLKSLEKEVGQNKWIEAWFEFLSENKKDRENIRDLILSKLPNRVLFRVCYVPSYKETMFNWAKNPFLIPFLKHKKDYWLTSFCIKEAEEVIEKPKEVVVEEKPEEDEEEEENTRKSLRKSVKGKGDKKKSVKEDKRKSIKGQARKSVKNGEEGEESQVEEPPPPPSDSYLDGIDVEDVLIQIELFQGEDIVSLGPFSVRGENDNYVQMNKEPYVQVGSFTSKKGDLKFGSATCSYNILSKKELLRKVQAYDHIKQKWVKMPSLNFLPPKVNGMLAGEGGLLLLSGDARPYIDPNAPLEEEKKREEEKKPEIEELPKKVSISEPPPEEEGEEGGEEGGEEEEKPEVEEEKPKKKSVIVIPRYKPPEFPTQQLLVVCNPIARTFRILPPMHVNLEEMSARLVVHSSSSSYVVYVVGYHRRIKECIEAEGMRVAVYKSTTQKWDIFVIPSCRIFCPGECSYNRALPIITKLCEGPTLFMGGRLVTDKAGVYRPVILGYRLRTRTWKAYNWPPLTVTEQPQVVEVNNELYIVARGASTPATVSIWKFIQYVYEYPDCKLVTMMPQILFNACFVPSLKTSWDCVSSMDCISIVGREFANFIVSYNVKTNKWLDPMKRYPGFMPGLTFLGNWNYEIAPYALV</sequence>
<feature type="region of interest" description="Disordered" evidence="1">
    <location>
        <begin position="333"/>
        <end position="391"/>
    </location>
</feature>
<reference evidence="2" key="1">
    <citation type="submission" date="2020-06" db="EMBL/GenBank/DDBJ databases">
        <title>WGS assembly of Ceratodon purpureus strain R40.</title>
        <authorList>
            <person name="Carey S.B."/>
            <person name="Jenkins J."/>
            <person name="Shu S."/>
            <person name="Lovell J.T."/>
            <person name="Sreedasyam A."/>
            <person name="Maumus F."/>
            <person name="Tiley G.P."/>
            <person name="Fernandez-Pozo N."/>
            <person name="Barry K."/>
            <person name="Chen C."/>
            <person name="Wang M."/>
            <person name="Lipzen A."/>
            <person name="Daum C."/>
            <person name="Saski C.A."/>
            <person name="Payton A.C."/>
            <person name="Mcbreen J.C."/>
            <person name="Conrad R.E."/>
            <person name="Kollar L.M."/>
            <person name="Olsson S."/>
            <person name="Huttunen S."/>
            <person name="Landis J.B."/>
            <person name="Wickett N.J."/>
            <person name="Johnson M.G."/>
            <person name="Rensing S.A."/>
            <person name="Grimwood J."/>
            <person name="Schmutz J."/>
            <person name="Mcdaniel S.F."/>
        </authorList>
    </citation>
    <scope>NUCLEOTIDE SEQUENCE</scope>
    <source>
        <strain evidence="2">R40</strain>
    </source>
</reference>
<feature type="compositionally biased region" description="Basic residues" evidence="1">
    <location>
        <begin position="178"/>
        <end position="188"/>
    </location>
</feature>
<feature type="compositionally biased region" description="Acidic residues" evidence="1">
    <location>
        <begin position="143"/>
        <end position="152"/>
    </location>
</feature>
<keyword evidence="3" id="KW-1185">Reference proteome</keyword>
<dbReference type="AlphaFoldDB" id="A0A8T0I5S4"/>
<evidence type="ECO:0000256" key="1">
    <source>
        <dbReference type="SAM" id="MobiDB-lite"/>
    </source>
</evidence>
<organism evidence="2 3">
    <name type="scientific">Ceratodon purpureus</name>
    <name type="common">Fire moss</name>
    <name type="synonym">Dicranum purpureum</name>
    <dbReference type="NCBI Taxonomy" id="3225"/>
    <lineage>
        <taxon>Eukaryota</taxon>
        <taxon>Viridiplantae</taxon>
        <taxon>Streptophyta</taxon>
        <taxon>Embryophyta</taxon>
        <taxon>Bryophyta</taxon>
        <taxon>Bryophytina</taxon>
        <taxon>Bryopsida</taxon>
        <taxon>Dicranidae</taxon>
        <taxon>Pseudoditrichales</taxon>
        <taxon>Ditrichaceae</taxon>
        <taxon>Ceratodon</taxon>
    </lineage>
</organism>